<evidence type="ECO:0000313" key="1">
    <source>
        <dbReference type="EMBL" id="MCB5493694.1"/>
    </source>
</evidence>
<organism evidence="2 3">
    <name type="scientific">Mediterraneibacter gnavus</name>
    <name type="common">Ruminococcus gnavus</name>
    <dbReference type="NCBI Taxonomy" id="33038"/>
    <lineage>
        <taxon>Bacteria</taxon>
        <taxon>Bacillati</taxon>
        <taxon>Bacillota</taxon>
        <taxon>Clostridia</taxon>
        <taxon>Lachnospirales</taxon>
        <taxon>Lachnospiraceae</taxon>
        <taxon>Mediterraneibacter</taxon>
    </lineage>
</organism>
<name>A0A415S9T5_MEDGN</name>
<reference evidence="2 3" key="1">
    <citation type="submission" date="2018-08" db="EMBL/GenBank/DDBJ databases">
        <title>A genome reference for cultivated species of the human gut microbiota.</title>
        <authorList>
            <person name="Zou Y."/>
            <person name="Xue W."/>
            <person name="Luo G."/>
        </authorList>
    </citation>
    <scope>NUCLEOTIDE SEQUENCE [LARGE SCALE GENOMIC DNA]</scope>
    <source>
        <strain evidence="2 3">AF33-12</strain>
    </source>
</reference>
<reference evidence="1" key="2">
    <citation type="submission" date="2021-10" db="EMBL/GenBank/DDBJ databases">
        <title>Collection of gut derived symbiotic bacterial strains cultured from healthy donors.</title>
        <authorList>
            <person name="Lin H."/>
            <person name="Littmann E."/>
            <person name="Claire K."/>
            <person name="Pamer E."/>
        </authorList>
    </citation>
    <scope>NUCLEOTIDE SEQUENCE</scope>
    <source>
        <strain evidence="1">MSK.23.4</strain>
    </source>
</reference>
<gene>
    <name evidence="2" type="ORF">DWZ50_09030</name>
    <name evidence="1" type="ORF">LIQ10_08065</name>
</gene>
<accession>A0A415S9T5</accession>
<sequence length="400" mass="44251">MYQFKMNSKDLAEAMKKASIALPVSKGKGENECIRLVINKKSKDAEDYRAVILAFNGKVQTIGALNIEEVITETDIPEINVNGRQLLASANAFAAMNAAIELKIDSEAVVTGAGSRVALKLGKSVMALKASETVMQEVEISGEEFTQFMNFGISCFGTEKGMHGIHCVAVRIDASANRIFAVSTNGYRCAYAETTNIKMYSLKKPQNSQEDEDTSAGAPAITAIVEGKILKSAIQNFLGKKKVYLGIDDKMLRIRSGTDVVMILQQEVDYPLEPMLKLIEGNKSLGRWKAPYIKVLQSLSVCEIAMDSMWLEICKEDDNHILFRGKDGVTKTSIFCAMEGEIQRVVLDESHLKNALSVFSKEQDIIVESVGERRPFVIRQKEDDPNMILVFPIADDEEEE</sequence>
<dbReference type="AlphaFoldDB" id="A0A415S9T5"/>
<dbReference type="RefSeq" id="WP_004614314.1">
    <property type="nucleotide sequence ID" value="NZ_BAABXJ010000002.1"/>
</dbReference>
<evidence type="ECO:0000313" key="3">
    <source>
        <dbReference type="Proteomes" id="UP000285610"/>
    </source>
</evidence>
<dbReference type="Proteomes" id="UP001297422">
    <property type="component" value="Unassembled WGS sequence"/>
</dbReference>
<proteinExistence type="predicted"/>
<protein>
    <recommendedName>
        <fullName evidence="4">DNA polymerase III subunit beta</fullName>
    </recommendedName>
</protein>
<dbReference type="Gene3D" id="3.10.150.10">
    <property type="entry name" value="DNA Polymerase III, subunit A, domain 2"/>
    <property type="match status" value="1"/>
</dbReference>
<dbReference type="Gene3D" id="3.70.10.10">
    <property type="match status" value="1"/>
</dbReference>
<dbReference type="Proteomes" id="UP000285610">
    <property type="component" value="Unassembled WGS sequence"/>
</dbReference>
<dbReference type="EMBL" id="JAJBNC010000011">
    <property type="protein sequence ID" value="MCB5493694.1"/>
    <property type="molecule type" value="Genomic_DNA"/>
</dbReference>
<evidence type="ECO:0008006" key="4">
    <source>
        <dbReference type="Google" id="ProtNLM"/>
    </source>
</evidence>
<comment type="caution">
    <text evidence="2">The sequence shown here is derived from an EMBL/GenBank/DDBJ whole genome shotgun (WGS) entry which is preliminary data.</text>
</comment>
<evidence type="ECO:0000313" key="2">
    <source>
        <dbReference type="EMBL" id="RHM76125.1"/>
    </source>
</evidence>
<dbReference type="EMBL" id="QRQE01000019">
    <property type="protein sequence ID" value="RHM76125.1"/>
    <property type="molecule type" value="Genomic_DNA"/>
</dbReference>